<dbReference type="Proteomes" id="UP000029733">
    <property type="component" value="Unassembled WGS sequence"/>
</dbReference>
<evidence type="ECO:0000313" key="2">
    <source>
        <dbReference type="EMBL" id="TLD96089.1"/>
    </source>
</evidence>
<proteinExistence type="predicted"/>
<name>A0A4U8T8Q6_9HELI</name>
<dbReference type="SUPFAM" id="SSF103515">
    <property type="entry name" value="Autotransporter"/>
    <property type="match status" value="1"/>
</dbReference>
<dbReference type="STRING" id="1677920.LS71_07025"/>
<accession>A0A4U8T8Q6</accession>
<sequence length="737" mass="78877">MPFLTRNFIKTLPLFVLLQNLCAIDYQDTNLPTNITLNGGQRSDTITSSRGNGQATTIGYGRNPNLNISGTQGSQYQLQVQDSTTTWYSGGLNIGSNIQAALIGVHTLSIERNAINVGSGASLSIISSGNTINAQTTDYGGDSKIHFSDNTRLYLAQNASATFSNSLFFIHNGTTTLEQDSKLNIESKVIRIQNAIQNNGGEITFTGKVQNIGSNLGGYGNNSTSTFENNSGTSTINGDFYNGGQADVEKCLIALCVFDPGFGGGGNLVINGGKVSINGRLISTHGGDMMQDGSIFNAQNAEIRIYGGTLEVTGGVTNNVGSTLRFGARNGKMGQLVGNLTNNAGAIIVDIAGADLGTYTLVTGTISGNQTLSIAHNDFIHTTQNANAITLRKNQAAIDAFSAGLSGNESAILNALDSGLNGRIYTYGNSAYLSQTLGEINNNVRALSLNAPISTWNLLTNITTQLHTQPKQDNLSITPLFSNERANNAKGTLYGAQLGFSKYIGAHFLSGFAAYGLSNQADSIMEKQGSNMLVGLSNTFNLSYFKLMFMGHYAYSTHHTKRTTSLFATNESAQFNSISANAQFGYQEFGLKAQMGLPLSLAHSLYITPYVGLQYNLMAQGAFHENSTDVLSIAADAYRANMLNIAFGAQGKYYVKNYALFSGFEIAHALLKPQSMKVSLNGQPLSYDYDNVLSYTLYVGGSVPLYGNLYVSIYGLYARSSLNFSTISGNLSFMYQF</sequence>
<dbReference type="Gene3D" id="2.40.128.130">
    <property type="entry name" value="Autotransporter beta-domain"/>
    <property type="match status" value="1"/>
</dbReference>
<dbReference type="AlphaFoldDB" id="A0A4U8T8Q6"/>
<dbReference type="OrthoDB" id="5330118at2"/>
<dbReference type="InterPro" id="IPR005546">
    <property type="entry name" value="Autotransporte_beta"/>
</dbReference>
<dbReference type="Pfam" id="PF03797">
    <property type="entry name" value="Autotransporter"/>
    <property type="match status" value="1"/>
</dbReference>
<dbReference type="RefSeq" id="WP_034355722.1">
    <property type="nucleotide sequence ID" value="NZ_JRPR02000006.1"/>
</dbReference>
<evidence type="ECO:0000259" key="1">
    <source>
        <dbReference type="PROSITE" id="PS51208"/>
    </source>
</evidence>
<feature type="domain" description="Autotransporter" evidence="1">
    <location>
        <begin position="468"/>
        <end position="737"/>
    </location>
</feature>
<gene>
    <name evidence="2" type="ORF">LS71_007550</name>
</gene>
<comment type="caution">
    <text evidence="2">The sequence shown here is derived from an EMBL/GenBank/DDBJ whole genome shotgun (WGS) entry which is preliminary data.</text>
</comment>
<dbReference type="PROSITE" id="PS51208">
    <property type="entry name" value="AUTOTRANSPORTER"/>
    <property type="match status" value="1"/>
</dbReference>
<dbReference type="InterPro" id="IPR036709">
    <property type="entry name" value="Autotransporte_beta_dom_sf"/>
</dbReference>
<keyword evidence="3" id="KW-1185">Reference proteome</keyword>
<protein>
    <submittedName>
        <fullName evidence="2">Autotransporter domain-containing protein</fullName>
    </submittedName>
</protein>
<organism evidence="2 3">
    <name type="scientific">Helicobacter jaachi</name>
    <dbReference type="NCBI Taxonomy" id="1677920"/>
    <lineage>
        <taxon>Bacteria</taxon>
        <taxon>Pseudomonadati</taxon>
        <taxon>Campylobacterota</taxon>
        <taxon>Epsilonproteobacteria</taxon>
        <taxon>Campylobacterales</taxon>
        <taxon>Helicobacteraceae</taxon>
        <taxon>Helicobacter</taxon>
    </lineage>
</organism>
<dbReference type="EMBL" id="JRPR02000006">
    <property type="protein sequence ID" value="TLD96089.1"/>
    <property type="molecule type" value="Genomic_DNA"/>
</dbReference>
<evidence type="ECO:0000313" key="3">
    <source>
        <dbReference type="Proteomes" id="UP000029733"/>
    </source>
</evidence>
<reference evidence="2 3" key="1">
    <citation type="journal article" date="2014" name="Genome Announc.">
        <title>Draft genome sequences of eight enterohepatic helicobacter species isolated from both laboratory and wild rodents.</title>
        <authorList>
            <person name="Sheh A."/>
            <person name="Shen Z."/>
            <person name="Fox J.G."/>
        </authorList>
    </citation>
    <scope>NUCLEOTIDE SEQUENCE [LARGE SCALE GENOMIC DNA]</scope>
    <source>
        <strain evidence="2 3">MIT 09-6949</strain>
    </source>
</reference>